<comment type="similarity">
    <text evidence="2 6">Belongs to the 4-toluene sulfonate uptake permease (TSUP) (TC 2.A.102) family.</text>
</comment>
<name>A0A662Z581_9STAP</name>
<keyword evidence="8" id="KW-1185">Reference proteome</keyword>
<keyword evidence="4 6" id="KW-1133">Transmembrane helix</keyword>
<dbReference type="RefSeq" id="WP_091474883.1">
    <property type="nucleotide sequence ID" value="NZ_FOIT01000003.1"/>
</dbReference>
<dbReference type="AlphaFoldDB" id="A0A662Z581"/>
<organism evidence="7 8">
    <name type="scientific">Aliicoccus persicus</name>
    <dbReference type="NCBI Taxonomy" id="930138"/>
    <lineage>
        <taxon>Bacteria</taxon>
        <taxon>Bacillati</taxon>
        <taxon>Bacillota</taxon>
        <taxon>Bacilli</taxon>
        <taxon>Bacillales</taxon>
        <taxon>Staphylococcaceae</taxon>
        <taxon>Aliicoccus</taxon>
    </lineage>
</organism>
<evidence type="ECO:0000256" key="3">
    <source>
        <dbReference type="ARBA" id="ARBA00022692"/>
    </source>
</evidence>
<feature type="transmembrane region" description="Helical" evidence="6">
    <location>
        <begin position="82"/>
        <end position="101"/>
    </location>
</feature>
<feature type="transmembrane region" description="Helical" evidence="6">
    <location>
        <begin position="253"/>
        <end position="272"/>
    </location>
</feature>
<dbReference type="OrthoDB" id="9780109at2"/>
<feature type="transmembrane region" description="Helical" evidence="6">
    <location>
        <begin position="49"/>
        <end position="70"/>
    </location>
</feature>
<evidence type="ECO:0000256" key="6">
    <source>
        <dbReference type="RuleBase" id="RU363041"/>
    </source>
</evidence>
<dbReference type="Proteomes" id="UP000243605">
    <property type="component" value="Unassembled WGS sequence"/>
</dbReference>
<evidence type="ECO:0000313" key="8">
    <source>
        <dbReference type="Proteomes" id="UP000243605"/>
    </source>
</evidence>
<dbReference type="PANTHER" id="PTHR43701:SF2">
    <property type="entry name" value="MEMBRANE TRANSPORTER PROTEIN YJNA-RELATED"/>
    <property type="match status" value="1"/>
</dbReference>
<dbReference type="PANTHER" id="PTHR43701">
    <property type="entry name" value="MEMBRANE TRANSPORTER PROTEIN MJ0441-RELATED"/>
    <property type="match status" value="1"/>
</dbReference>
<dbReference type="GO" id="GO:0005886">
    <property type="term" value="C:plasma membrane"/>
    <property type="evidence" value="ECO:0007669"/>
    <property type="project" value="UniProtKB-SubCell"/>
</dbReference>
<proteinExistence type="inferred from homology"/>
<evidence type="ECO:0000256" key="5">
    <source>
        <dbReference type="ARBA" id="ARBA00023136"/>
    </source>
</evidence>
<evidence type="ECO:0000256" key="1">
    <source>
        <dbReference type="ARBA" id="ARBA00004141"/>
    </source>
</evidence>
<keyword evidence="6" id="KW-1003">Cell membrane</keyword>
<dbReference type="Pfam" id="PF01925">
    <property type="entry name" value="TauE"/>
    <property type="match status" value="1"/>
</dbReference>
<feature type="transmembrane region" description="Helical" evidence="6">
    <location>
        <begin position="7"/>
        <end position="37"/>
    </location>
</feature>
<accession>A0A662Z581</accession>
<reference evidence="7 8" key="1">
    <citation type="submission" date="2016-10" db="EMBL/GenBank/DDBJ databases">
        <authorList>
            <person name="Varghese N."/>
            <person name="Submissions S."/>
        </authorList>
    </citation>
    <scope>NUCLEOTIDE SEQUENCE [LARGE SCALE GENOMIC DNA]</scope>
    <source>
        <strain evidence="7 8">IBRC-M10081</strain>
    </source>
</reference>
<evidence type="ECO:0000256" key="4">
    <source>
        <dbReference type="ARBA" id="ARBA00022989"/>
    </source>
</evidence>
<gene>
    <name evidence="7" type="ORF">SAMN05192557_1235</name>
</gene>
<feature type="transmembrane region" description="Helical" evidence="6">
    <location>
        <begin position="223"/>
        <end position="241"/>
    </location>
</feature>
<dbReference type="InterPro" id="IPR002781">
    <property type="entry name" value="TM_pro_TauE-like"/>
</dbReference>
<comment type="subcellular location">
    <subcellularLocation>
        <location evidence="6">Cell membrane</location>
        <topology evidence="6">Multi-pass membrane protein</topology>
    </subcellularLocation>
    <subcellularLocation>
        <location evidence="1">Membrane</location>
        <topology evidence="1">Multi-pass membrane protein</topology>
    </subcellularLocation>
</comment>
<protein>
    <recommendedName>
        <fullName evidence="6">Probable membrane transporter protein</fullName>
    </recommendedName>
</protein>
<evidence type="ECO:0000313" key="7">
    <source>
        <dbReference type="EMBL" id="SEW01505.1"/>
    </source>
</evidence>
<feature type="transmembrane region" description="Helical" evidence="6">
    <location>
        <begin position="196"/>
        <end position="217"/>
    </location>
</feature>
<dbReference type="EMBL" id="FOIT01000003">
    <property type="protein sequence ID" value="SEW01505.1"/>
    <property type="molecule type" value="Genomic_DNA"/>
</dbReference>
<dbReference type="InterPro" id="IPR051598">
    <property type="entry name" value="TSUP/Inactive_protease-like"/>
</dbReference>
<evidence type="ECO:0000256" key="2">
    <source>
        <dbReference type="ARBA" id="ARBA00009142"/>
    </source>
</evidence>
<keyword evidence="5 6" id="KW-0472">Membrane</keyword>
<feature type="transmembrane region" description="Helical" evidence="6">
    <location>
        <begin position="107"/>
        <end position="127"/>
    </location>
</feature>
<sequence>MYIIILILIGLLASMIGALVGLGGGVFIVPLLVFFGTELQWVDGITPQIAVGTSSAVLIFIGLSAMLGYGRKSQVDYKNGRMFLIGIIPGALVGSYVNRFFTIDGFYLYFGLFLIFISLLLIIRSRIKPFKIFQNEKYMQRFTDADGTEYQYGFSPLVAIVLTFVVGFSTGLFGIGGGALMTPIMLILLRMPPKVTVGTSMMIVFFAGLASAFGHMLQGNIHYYYLLFLVPAAFIGARLGVNINQVISSQGTVIVLRLVLMGLGLYMVLQTFF</sequence>
<keyword evidence="3 6" id="KW-0812">Transmembrane</keyword>